<dbReference type="InterPro" id="IPR003593">
    <property type="entry name" value="AAA+_ATPase"/>
</dbReference>
<reference evidence="7" key="2">
    <citation type="submission" date="2016-04" db="EMBL/GenBank/DDBJ databases">
        <title>Planomonospora sphaerica JCM9374 whole genome shotgun sequence.</title>
        <authorList>
            <person name="Suzuki T."/>
            <person name="Dohra H."/>
            <person name="Kodani S."/>
        </authorList>
    </citation>
    <scope>NUCLEOTIDE SEQUENCE [LARGE SCALE GENOMIC DNA]</scope>
    <source>
        <strain evidence="7">JCM 9374</strain>
    </source>
</reference>
<dbReference type="InterPro" id="IPR027417">
    <property type="entry name" value="P-loop_NTPase"/>
</dbReference>
<evidence type="ECO:0000256" key="2">
    <source>
        <dbReference type="ARBA" id="ARBA00022448"/>
    </source>
</evidence>
<dbReference type="AlphaFoldDB" id="A0A171B5N9"/>
<dbReference type="PROSITE" id="PS50893">
    <property type="entry name" value="ABC_TRANSPORTER_2"/>
    <property type="match status" value="1"/>
</dbReference>
<comment type="similarity">
    <text evidence="1">Belongs to the ABC transporter superfamily.</text>
</comment>
<keyword evidence="2" id="KW-0813">Transport</keyword>
<dbReference type="SUPFAM" id="SSF52540">
    <property type="entry name" value="P-loop containing nucleoside triphosphate hydrolases"/>
    <property type="match status" value="1"/>
</dbReference>
<dbReference type="InterPro" id="IPR003439">
    <property type="entry name" value="ABC_transporter-like_ATP-bd"/>
</dbReference>
<dbReference type="Gene3D" id="3.40.50.300">
    <property type="entry name" value="P-loop containing nucleotide triphosphate hydrolases"/>
    <property type="match status" value="1"/>
</dbReference>
<evidence type="ECO:0000313" key="6">
    <source>
        <dbReference type="EMBL" id="GAT64690.1"/>
    </source>
</evidence>
<dbReference type="STRING" id="161355.PS9374_00321"/>
<dbReference type="RefSeq" id="WP_068894060.1">
    <property type="nucleotide sequence ID" value="NZ_BDCX01000001.1"/>
</dbReference>
<dbReference type="Pfam" id="PF00005">
    <property type="entry name" value="ABC_tran"/>
    <property type="match status" value="1"/>
</dbReference>
<protein>
    <submittedName>
        <fullName evidence="6">ABC transporter</fullName>
    </submittedName>
</protein>
<evidence type="ECO:0000256" key="4">
    <source>
        <dbReference type="ARBA" id="ARBA00022840"/>
    </source>
</evidence>
<feature type="domain" description="ABC transporter" evidence="5">
    <location>
        <begin position="2"/>
        <end position="218"/>
    </location>
</feature>
<sequence length="218" mass="23203">MLEARDVTVRYGRQVVLDGVSLTVEPGRVTGLAGSSGCGKSTLARVLALMLRPAAGTVTVDGSAVRRWRQRAPRGLRTAVALLYQQPRLAVDPRLTLTEIIAEPLAAAGRADPGRAAALAAEAGLTGDLLGRRPHEVSDGQLQRACVARALSLEPRYLVCDEMTTMLDASTQAHLVAVVEAYRERSGAGVLAVSHDDALLARWAHHRVRLGGFEGLED</sequence>
<gene>
    <name evidence="6" type="ORF">PS9374_00321</name>
</gene>
<keyword evidence="7" id="KW-1185">Reference proteome</keyword>
<evidence type="ECO:0000256" key="3">
    <source>
        <dbReference type="ARBA" id="ARBA00022741"/>
    </source>
</evidence>
<evidence type="ECO:0000313" key="7">
    <source>
        <dbReference type="Proteomes" id="UP000077701"/>
    </source>
</evidence>
<dbReference type="Proteomes" id="UP000077701">
    <property type="component" value="Unassembled WGS sequence"/>
</dbReference>
<evidence type="ECO:0000256" key="1">
    <source>
        <dbReference type="ARBA" id="ARBA00005417"/>
    </source>
</evidence>
<name>A0A171B5N9_9ACTN</name>
<dbReference type="SMART" id="SM00382">
    <property type="entry name" value="AAA"/>
    <property type="match status" value="1"/>
</dbReference>
<dbReference type="PANTHER" id="PTHR43776:SF7">
    <property type="entry name" value="D,D-DIPEPTIDE TRANSPORT ATP-BINDING PROTEIN DDPF-RELATED"/>
    <property type="match status" value="1"/>
</dbReference>
<proteinExistence type="inferred from homology"/>
<dbReference type="EMBL" id="BDCX01000001">
    <property type="protein sequence ID" value="GAT64690.1"/>
    <property type="molecule type" value="Genomic_DNA"/>
</dbReference>
<comment type="caution">
    <text evidence="6">The sequence shown here is derived from an EMBL/GenBank/DDBJ whole genome shotgun (WGS) entry which is preliminary data.</text>
</comment>
<keyword evidence="3" id="KW-0547">Nucleotide-binding</keyword>
<keyword evidence="4" id="KW-0067">ATP-binding</keyword>
<evidence type="ECO:0000259" key="5">
    <source>
        <dbReference type="PROSITE" id="PS50893"/>
    </source>
</evidence>
<dbReference type="OrthoDB" id="2986442at2"/>
<dbReference type="PANTHER" id="PTHR43776">
    <property type="entry name" value="TRANSPORT ATP-BINDING PROTEIN"/>
    <property type="match status" value="1"/>
</dbReference>
<dbReference type="GO" id="GO:0005524">
    <property type="term" value="F:ATP binding"/>
    <property type="evidence" value="ECO:0007669"/>
    <property type="project" value="UniProtKB-KW"/>
</dbReference>
<dbReference type="InterPro" id="IPR050319">
    <property type="entry name" value="ABC_transp_ATP-bind"/>
</dbReference>
<reference evidence="6 7" key="1">
    <citation type="journal article" date="2016" name="Genome Announc.">
        <title>Draft Genome Sequence of Planomonospora sphaerica JCM9374, a Rare Actinomycete.</title>
        <authorList>
            <person name="Dohra H."/>
            <person name="Suzuki T."/>
            <person name="Inoue Y."/>
            <person name="Kodani S."/>
        </authorList>
    </citation>
    <scope>NUCLEOTIDE SEQUENCE [LARGE SCALE GENOMIC DNA]</scope>
    <source>
        <strain evidence="6 7">JCM 9374</strain>
    </source>
</reference>
<dbReference type="GO" id="GO:0055085">
    <property type="term" value="P:transmembrane transport"/>
    <property type="evidence" value="ECO:0007669"/>
    <property type="project" value="UniProtKB-ARBA"/>
</dbReference>
<dbReference type="GO" id="GO:0016887">
    <property type="term" value="F:ATP hydrolysis activity"/>
    <property type="evidence" value="ECO:0007669"/>
    <property type="project" value="InterPro"/>
</dbReference>
<accession>A0A171B5N9</accession>
<organism evidence="6 7">
    <name type="scientific">Planomonospora sphaerica</name>
    <dbReference type="NCBI Taxonomy" id="161355"/>
    <lineage>
        <taxon>Bacteria</taxon>
        <taxon>Bacillati</taxon>
        <taxon>Actinomycetota</taxon>
        <taxon>Actinomycetes</taxon>
        <taxon>Streptosporangiales</taxon>
        <taxon>Streptosporangiaceae</taxon>
        <taxon>Planomonospora</taxon>
    </lineage>
</organism>